<keyword evidence="3" id="KW-1185">Reference proteome</keyword>
<proteinExistence type="predicted"/>
<gene>
    <name evidence="2" type="ORF">JCM9157_763</name>
</gene>
<dbReference type="AlphaFoldDB" id="W4QQV9"/>
<dbReference type="Gene3D" id="3.30.1340.10">
    <property type="entry name" value="HPr-like"/>
    <property type="match status" value="1"/>
</dbReference>
<reference evidence="2 3" key="1">
    <citation type="journal article" date="2014" name="Genome Announc.">
        <title>Draft Genome Sequences of Three Alkaliphilic Bacillus Strains, Bacillus wakoensis JCM 9140T, Bacillus akibai JCM 9157T, and Bacillus hemicellulosilyticus JCM 9152T.</title>
        <authorList>
            <person name="Yuki M."/>
            <person name="Oshima K."/>
            <person name="Suda W."/>
            <person name="Oshida Y."/>
            <person name="Kitamura K."/>
            <person name="Iida T."/>
            <person name="Hattori M."/>
            <person name="Ohkuma M."/>
        </authorList>
    </citation>
    <scope>NUCLEOTIDE SEQUENCE [LARGE SCALE GENOMIC DNA]</scope>
    <source>
        <strain evidence="2 3">JCM 9157</strain>
    </source>
</reference>
<protein>
    <recommendedName>
        <fullName evidence="1">HPr domain-containing protein</fullName>
    </recommendedName>
</protein>
<dbReference type="RefSeq" id="WP_035662171.1">
    <property type="nucleotide sequence ID" value="NZ_BAUV01000003.1"/>
</dbReference>
<dbReference type="InterPro" id="IPR000032">
    <property type="entry name" value="HPr-like"/>
</dbReference>
<dbReference type="EMBL" id="BAUV01000003">
    <property type="protein sequence ID" value="GAE33739.1"/>
    <property type="molecule type" value="Genomic_DNA"/>
</dbReference>
<comment type="caution">
    <text evidence="2">The sequence shown here is derived from an EMBL/GenBank/DDBJ whole genome shotgun (WGS) entry which is preliminary data.</text>
</comment>
<evidence type="ECO:0000259" key="1">
    <source>
        <dbReference type="PROSITE" id="PS51350"/>
    </source>
</evidence>
<name>W4QQV9_HALA3</name>
<accession>W4QQV9</accession>
<dbReference type="PROSITE" id="PS51350">
    <property type="entry name" value="PTS_HPR_DOM"/>
    <property type="match status" value="1"/>
</dbReference>
<sequence length="85" mass="9396">MPVQTMDITVNISEDQTITGLSQLIQPYKSEIYLKKLVRGSVIEVNLKSFLGLITLQLSNGDRLTVRAVGEDSEAAIKEVVEFLS</sequence>
<dbReference type="OrthoDB" id="2428896at2"/>
<evidence type="ECO:0000313" key="3">
    <source>
        <dbReference type="Proteomes" id="UP000018896"/>
    </source>
</evidence>
<dbReference type="Proteomes" id="UP000018896">
    <property type="component" value="Unassembled WGS sequence"/>
</dbReference>
<evidence type="ECO:0000313" key="2">
    <source>
        <dbReference type="EMBL" id="GAE33739.1"/>
    </source>
</evidence>
<dbReference type="Pfam" id="PF00381">
    <property type="entry name" value="PTS-HPr"/>
    <property type="match status" value="1"/>
</dbReference>
<dbReference type="eggNOG" id="ENOG503362T">
    <property type="taxonomic scope" value="Bacteria"/>
</dbReference>
<dbReference type="InterPro" id="IPR035895">
    <property type="entry name" value="HPr-like_sf"/>
</dbReference>
<dbReference type="STRING" id="1236973.JCM9157_763"/>
<organism evidence="2 3">
    <name type="scientific">Halalkalibacter akibai (strain ATCC 43226 / DSM 21942 / CIP 109018 / JCM 9157 / 1139)</name>
    <name type="common">Bacillus akibai</name>
    <dbReference type="NCBI Taxonomy" id="1236973"/>
    <lineage>
        <taxon>Bacteria</taxon>
        <taxon>Bacillati</taxon>
        <taxon>Bacillota</taxon>
        <taxon>Bacilli</taxon>
        <taxon>Bacillales</taxon>
        <taxon>Bacillaceae</taxon>
        <taxon>Halalkalibacter</taxon>
    </lineage>
</organism>
<dbReference type="SUPFAM" id="SSF55594">
    <property type="entry name" value="HPr-like"/>
    <property type="match status" value="1"/>
</dbReference>
<feature type="domain" description="HPr" evidence="1">
    <location>
        <begin position="1"/>
        <end position="85"/>
    </location>
</feature>